<evidence type="ECO:0000313" key="3">
    <source>
        <dbReference type="Proteomes" id="UP001203761"/>
    </source>
</evidence>
<evidence type="ECO:0000313" key="2">
    <source>
        <dbReference type="EMBL" id="MCL6424376.1"/>
    </source>
</evidence>
<keyword evidence="3" id="KW-1185">Reference proteome</keyword>
<feature type="compositionally biased region" description="Pro residues" evidence="1">
    <location>
        <begin position="322"/>
        <end position="332"/>
    </location>
</feature>
<organism evidence="2 3">
    <name type="scientific">Brachybacterium equifaecis</name>
    <dbReference type="NCBI Taxonomy" id="2910770"/>
    <lineage>
        <taxon>Bacteria</taxon>
        <taxon>Bacillati</taxon>
        <taxon>Actinomycetota</taxon>
        <taxon>Actinomycetes</taxon>
        <taxon>Micrococcales</taxon>
        <taxon>Dermabacteraceae</taxon>
        <taxon>Brachybacterium</taxon>
    </lineage>
</organism>
<comment type="caution">
    <text evidence="2">The sequence shown here is derived from an EMBL/GenBank/DDBJ whole genome shotgun (WGS) entry which is preliminary data.</text>
</comment>
<evidence type="ECO:0000256" key="1">
    <source>
        <dbReference type="SAM" id="MobiDB-lite"/>
    </source>
</evidence>
<dbReference type="RefSeq" id="WP_249738456.1">
    <property type="nucleotide sequence ID" value="NZ_JAKNCJ010000012.1"/>
</dbReference>
<proteinExistence type="predicted"/>
<gene>
    <name evidence="2" type="ORF">Bequi_13480</name>
</gene>
<dbReference type="EMBL" id="JAKNCJ010000012">
    <property type="protein sequence ID" value="MCL6424376.1"/>
    <property type="molecule type" value="Genomic_DNA"/>
</dbReference>
<feature type="region of interest" description="Disordered" evidence="1">
    <location>
        <begin position="299"/>
        <end position="332"/>
    </location>
</feature>
<sequence length="332" mass="36900">MVKGMKTHEFLAAPGDALTPARDVDELHGRLEEMSLLTGLPPNRMVLSYLSSVPIPRYETLPEGESRWAGLKAEALKSPLFLLPENVHDRYPVADGEGGQRLETDDEWALRICLLVISTGLYDPTTGQWRDILASLGYDLDDESVRARIQDWMNGAEDPELEALDLDAQFPDTDELIRVYDVAQEAFPGMFALSRWITFRGISEMIDRTQADHDQLTFEDVLEQMRYVVVLARHAARPLGDVDLDELIDDAESNIEVSRTTEELIGFAIVELDQALEEVIARFEPEAMKLVDAGVEALEGASPDLRDASEQTSAPEQSPAPEAAPSPERPTV</sequence>
<protein>
    <submittedName>
        <fullName evidence="2">Uncharacterized protein</fullName>
    </submittedName>
</protein>
<dbReference type="Proteomes" id="UP001203761">
    <property type="component" value="Unassembled WGS sequence"/>
</dbReference>
<reference evidence="2" key="1">
    <citation type="submission" date="2022-02" db="EMBL/GenBank/DDBJ databases">
        <authorList>
            <person name="Lee M."/>
            <person name="Kim S.-J."/>
            <person name="Jung M.-Y."/>
        </authorList>
    </citation>
    <scope>NUCLEOTIDE SEQUENCE</scope>
    <source>
        <strain evidence="2">JHP9</strain>
    </source>
</reference>
<name>A0ABT0R3A5_9MICO</name>
<accession>A0ABT0R3A5</accession>